<sequence length="459" mass="50418">MTPIDACRSKPRSLFDLISRREGLRILARNRSLQRNELIGSTIIAERRNELAGKCVLISVREQIDCARALIELDGCAARLVILPPDFAEEQFESVLTQAEVDAVVADEPNPRGARRAYRVGEAAHAPPGRGEPVATEWVLPTSGTTGSPKLVAHGLEQLLGSVPLQGDVSPPVWATFYDIRRFGGLQIFLRACAAGTALTLLDPNESLGEYVQRCRENSVTHISGTPSHWRRLLMSPHARDFSPEAIRLSGEIADRAILDALRVTYPEAKITHAYASTEAGVGFEVCDGREGFPATYLESDGCVEMRLEDGTLRIRSPRVAVRYVGRPDLELKNDEGFVDTDDIVERIGDRCFFRGRRAGVINVGGLKVHPEEIEEIINMHPRVHMSRVSARISPITGNLTTAEVVLDDAGAQQDSGALRAEILELCHSRLAHHKAPATITFVRDLGILASGKMERRHA</sequence>
<dbReference type="InterPro" id="IPR042099">
    <property type="entry name" value="ANL_N_sf"/>
</dbReference>
<dbReference type="InterPro" id="IPR050237">
    <property type="entry name" value="ATP-dep_AMP-bd_enzyme"/>
</dbReference>
<evidence type="ECO:0000256" key="4">
    <source>
        <dbReference type="ARBA" id="ARBA00026121"/>
    </source>
</evidence>
<reference evidence="9 10" key="1">
    <citation type="submission" date="2019-09" db="EMBL/GenBank/DDBJ databases">
        <title>Isolation and complete genome sequencing of Methylocystis species.</title>
        <authorList>
            <person name="Rumah B.L."/>
            <person name="Stead C.E."/>
            <person name="Stevens B.C."/>
            <person name="Minton N.P."/>
            <person name="Grosse-Honebrink A."/>
            <person name="Zhang Y."/>
        </authorList>
    </citation>
    <scope>NUCLEOTIDE SEQUENCE [LARGE SCALE GENOMIC DNA]</scope>
    <source>
        <strain evidence="9 10">BRCS2</strain>
    </source>
</reference>
<dbReference type="InterPro" id="IPR045851">
    <property type="entry name" value="AMP-bd_C_sf"/>
</dbReference>
<dbReference type="Gene3D" id="3.30.300.30">
    <property type="match status" value="1"/>
</dbReference>
<dbReference type="Pfam" id="PF00501">
    <property type="entry name" value="AMP-binding"/>
    <property type="match status" value="1"/>
</dbReference>
<keyword evidence="10" id="KW-1185">Reference proteome</keyword>
<dbReference type="Gene3D" id="3.40.50.12780">
    <property type="entry name" value="N-terminal domain of ligase-like"/>
    <property type="match status" value="1"/>
</dbReference>
<evidence type="ECO:0000256" key="2">
    <source>
        <dbReference type="ARBA" id="ARBA00005005"/>
    </source>
</evidence>
<proteinExistence type="predicted"/>
<dbReference type="Proteomes" id="UP000422569">
    <property type="component" value="Chromosome"/>
</dbReference>
<gene>
    <name evidence="9" type="ORF">F7D14_08135</name>
</gene>
<evidence type="ECO:0000313" key="10">
    <source>
        <dbReference type="Proteomes" id="UP000422569"/>
    </source>
</evidence>
<feature type="domain" description="AMP-dependent synthetase/ligase" evidence="7">
    <location>
        <begin position="77"/>
        <end position="288"/>
    </location>
</feature>
<dbReference type="AlphaFoldDB" id="A0A6B8M4Y0"/>
<dbReference type="InterPro" id="IPR025110">
    <property type="entry name" value="AMP-bd_C"/>
</dbReference>
<dbReference type="SUPFAM" id="SSF56801">
    <property type="entry name" value="Acetyl-CoA synthetase-like"/>
    <property type="match status" value="1"/>
</dbReference>
<evidence type="ECO:0000256" key="3">
    <source>
        <dbReference type="ARBA" id="ARBA00022598"/>
    </source>
</evidence>
<feature type="domain" description="AMP-binding enzyme C-terminal" evidence="8">
    <location>
        <begin position="373"/>
        <end position="453"/>
    </location>
</feature>
<dbReference type="GO" id="GO:0004467">
    <property type="term" value="F:long-chain fatty acid-CoA ligase activity"/>
    <property type="evidence" value="ECO:0007669"/>
    <property type="project" value="UniProtKB-EC"/>
</dbReference>
<dbReference type="InterPro" id="IPR000873">
    <property type="entry name" value="AMP-dep_synth/lig_dom"/>
</dbReference>
<evidence type="ECO:0000259" key="8">
    <source>
        <dbReference type="Pfam" id="PF13193"/>
    </source>
</evidence>
<comment type="pathway">
    <text evidence="2">Lipid metabolism; fatty acid beta-oxidation.</text>
</comment>
<dbReference type="Pfam" id="PF13193">
    <property type="entry name" value="AMP-binding_C"/>
    <property type="match status" value="1"/>
</dbReference>
<evidence type="ECO:0000259" key="7">
    <source>
        <dbReference type="Pfam" id="PF00501"/>
    </source>
</evidence>
<accession>A0A6B8M4Y0</accession>
<dbReference type="EC" id="6.2.1.3" evidence="4"/>
<keyword evidence="3 9" id="KW-0436">Ligase</keyword>
<protein>
    <recommendedName>
        <fullName evidence="5">Long-chain-fatty-acid--CoA ligase</fullName>
        <ecNumber evidence="4">6.2.1.3</ecNumber>
    </recommendedName>
    <alternativeName>
        <fullName evidence="6">Long-chain acyl-CoA synthetase</fullName>
    </alternativeName>
</protein>
<dbReference type="KEGG" id="mpar:F7D14_08135"/>
<dbReference type="PANTHER" id="PTHR43767">
    <property type="entry name" value="LONG-CHAIN-FATTY-ACID--COA LIGASE"/>
    <property type="match status" value="1"/>
</dbReference>
<comment type="subcellular location">
    <subcellularLocation>
        <location evidence="1">Membrane</location>
        <topology evidence="1">Peripheral membrane protein</topology>
    </subcellularLocation>
</comment>
<evidence type="ECO:0000313" key="9">
    <source>
        <dbReference type="EMBL" id="QGM97436.1"/>
    </source>
</evidence>
<evidence type="ECO:0000256" key="6">
    <source>
        <dbReference type="ARBA" id="ARBA00042773"/>
    </source>
</evidence>
<name>A0A6B8M4Y0_9HYPH</name>
<dbReference type="EMBL" id="CP044331">
    <property type="protein sequence ID" value="QGM97436.1"/>
    <property type="molecule type" value="Genomic_DNA"/>
</dbReference>
<dbReference type="GO" id="GO:0016020">
    <property type="term" value="C:membrane"/>
    <property type="evidence" value="ECO:0007669"/>
    <property type="project" value="UniProtKB-SubCell"/>
</dbReference>
<dbReference type="PANTHER" id="PTHR43767:SF8">
    <property type="entry name" value="LONG-CHAIN-FATTY-ACID--COA LIGASE"/>
    <property type="match status" value="1"/>
</dbReference>
<organism evidence="9 10">
    <name type="scientific">Methylocystis parvus</name>
    <dbReference type="NCBI Taxonomy" id="134"/>
    <lineage>
        <taxon>Bacteria</taxon>
        <taxon>Pseudomonadati</taxon>
        <taxon>Pseudomonadota</taxon>
        <taxon>Alphaproteobacteria</taxon>
        <taxon>Hyphomicrobiales</taxon>
        <taxon>Methylocystaceae</taxon>
        <taxon>Methylocystis</taxon>
    </lineage>
</organism>
<evidence type="ECO:0000256" key="1">
    <source>
        <dbReference type="ARBA" id="ARBA00004170"/>
    </source>
</evidence>
<evidence type="ECO:0000256" key="5">
    <source>
        <dbReference type="ARBA" id="ARBA00039545"/>
    </source>
</evidence>